<dbReference type="OrthoDB" id="7773875at2759"/>
<dbReference type="SMART" id="SM00034">
    <property type="entry name" value="CLECT"/>
    <property type="match status" value="1"/>
</dbReference>
<gene>
    <name evidence="2" type="ORF">Dbus_chr2Lg1905</name>
</gene>
<dbReference type="Pfam" id="PF00059">
    <property type="entry name" value="Lectin_C"/>
    <property type="match status" value="1"/>
</dbReference>
<feature type="domain" description="C-type lectin" evidence="1">
    <location>
        <begin position="16"/>
        <end position="134"/>
    </location>
</feature>
<dbReference type="SMR" id="A0A0M4ES41"/>
<dbReference type="STRING" id="30019.A0A0M4ES41"/>
<dbReference type="CDD" id="cd00037">
    <property type="entry name" value="CLECT"/>
    <property type="match status" value="1"/>
</dbReference>
<dbReference type="InterPro" id="IPR001304">
    <property type="entry name" value="C-type_lectin-like"/>
</dbReference>
<evidence type="ECO:0000313" key="2">
    <source>
        <dbReference type="EMBL" id="ALC39820.1"/>
    </source>
</evidence>
<proteinExistence type="predicted"/>
<protein>
    <submittedName>
        <fullName evidence="2">CG43055</fullName>
    </submittedName>
</protein>
<evidence type="ECO:0000259" key="1">
    <source>
        <dbReference type="PROSITE" id="PS50041"/>
    </source>
</evidence>
<dbReference type="InterPro" id="IPR016187">
    <property type="entry name" value="CTDL_fold"/>
</dbReference>
<keyword evidence="3" id="KW-1185">Reference proteome</keyword>
<dbReference type="OMA" id="HVWFANG"/>
<dbReference type="InterPro" id="IPR051004">
    <property type="entry name" value="DC-SIGN_domain-containing"/>
</dbReference>
<evidence type="ECO:0000313" key="3">
    <source>
        <dbReference type="Proteomes" id="UP000494163"/>
    </source>
</evidence>
<dbReference type="Proteomes" id="UP000494163">
    <property type="component" value="Chromosome 2L"/>
</dbReference>
<sequence length="146" mass="16967">GVPAISNLTTAPFVKIANGYYYFDLGEQKNWYEAYHACRRMDAELVTFETLEEWQTINKYALEHNLTKIFWTSATDQGHEGVYIWFTNGQTIVGGMWRIGNPDNRDNKENCIEYRPTHGVNDYVCDHKNNFICEAVQPKTASFVIW</sequence>
<dbReference type="PANTHER" id="PTHR22802">
    <property type="entry name" value="C-TYPE LECTIN SUPERFAMILY MEMBER"/>
    <property type="match status" value="1"/>
</dbReference>
<dbReference type="EMBL" id="CP012523">
    <property type="protein sequence ID" value="ALC39820.1"/>
    <property type="molecule type" value="Genomic_DNA"/>
</dbReference>
<dbReference type="InterPro" id="IPR016186">
    <property type="entry name" value="C-type_lectin-like/link_sf"/>
</dbReference>
<organism evidence="2 3">
    <name type="scientific">Drosophila busckii</name>
    <name type="common">Fruit fly</name>
    <dbReference type="NCBI Taxonomy" id="30019"/>
    <lineage>
        <taxon>Eukaryota</taxon>
        <taxon>Metazoa</taxon>
        <taxon>Ecdysozoa</taxon>
        <taxon>Arthropoda</taxon>
        <taxon>Hexapoda</taxon>
        <taxon>Insecta</taxon>
        <taxon>Pterygota</taxon>
        <taxon>Neoptera</taxon>
        <taxon>Endopterygota</taxon>
        <taxon>Diptera</taxon>
        <taxon>Brachycera</taxon>
        <taxon>Muscomorpha</taxon>
        <taxon>Ephydroidea</taxon>
        <taxon>Drosophilidae</taxon>
        <taxon>Drosophila</taxon>
    </lineage>
</organism>
<name>A0A0M4ES41_DROBS</name>
<dbReference type="PANTHER" id="PTHR22802:SF379">
    <property type="entry name" value="CHONDROITIN SULFATE PROTEOGLYCAN 2 ISOFORM X1"/>
    <property type="match status" value="1"/>
</dbReference>
<dbReference type="SUPFAM" id="SSF56436">
    <property type="entry name" value="C-type lectin-like"/>
    <property type="match status" value="1"/>
</dbReference>
<dbReference type="PROSITE" id="PS50041">
    <property type="entry name" value="C_TYPE_LECTIN_2"/>
    <property type="match status" value="1"/>
</dbReference>
<accession>A0A0M4ES41</accession>
<dbReference type="AlphaFoldDB" id="A0A0M4ES41"/>
<dbReference type="Gene3D" id="3.10.100.10">
    <property type="entry name" value="Mannose-Binding Protein A, subunit A"/>
    <property type="match status" value="1"/>
</dbReference>
<reference evidence="2 3" key="1">
    <citation type="submission" date="2015-08" db="EMBL/GenBank/DDBJ databases">
        <title>Ancestral chromatin configuration constrains chromatin evolution on differentiating sex chromosomes in Drosophila.</title>
        <authorList>
            <person name="Zhou Q."/>
            <person name="Bachtrog D."/>
        </authorList>
    </citation>
    <scope>NUCLEOTIDE SEQUENCE [LARGE SCALE GENOMIC DNA]</scope>
    <source>
        <tissue evidence="2">Whole larvae</tissue>
    </source>
</reference>
<feature type="non-terminal residue" evidence="2">
    <location>
        <position position="1"/>
    </location>
</feature>